<keyword evidence="1" id="KW-0472">Membrane</keyword>
<gene>
    <name evidence="2" type="ORF">G9A40_004927</name>
</gene>
<dbReference type="AlphaFoldDB" id="A0A748VDD8"/>
<sequence>LGAAGGQIAFNLGSAIGAWCGGLMLTLGFTYHYVALPAALLSFSAMSSLLVYGRLKHKQPSVTPVAG</sequence>
<organism evidence="2">
    <name type="scientific">Salmonella enterica</name>
    <name type="common">Salmonella choleraesuis</name>
    <dbReference type="NCBI Taxonomy" id="28901"/>
    <lineage>
        <taxon>Bacteria</taxon>
        <taxon>Pseudomonadati</taxon>
        <taxon>Pseudomonadota</taxon>
        <taxon>Gammaproteobacteria</taxon>
        <taxon>Enterobacterales</taxon>
        <taxon>Enterobacteriaceae</taxon>
        <taxon>Salmonella</taxon>
    </lineage>
</organism>
<accession>A0A748VDD8</accession>
<keyword evidence="1" id="KW-1133">Transmembrane helix</keyword>
<comment type="caution">
    <text evidence="2">The sequence shown here is derived from an EMBL/GenBank/DDBJ whole genome shotgun (WGS) entry which is preliminary data.</text>
</comment>
<evidence type="ECO:0000313" key="2">
    <source>
        <dbReference type="EMBL" id="HAF5360500.1"/>
    </source>
</evidence>
<protein>
    <submittedName>
        <fullName evidence="2">MFS transporter AraJ</fullName>
    </submittedName>
</protein>
<evidence type="ECO:0000256" key="1">
    <source>
        <dbReference type="SAM" id="Phobius"/>
    </source>
</evidence>
<proteinExistence type="predicted"/>
<dbReference type="EMBL" id="DAAVML010000040">
    <property type="protein sequence ID" value="HAF5360500.1"/>
    <property type="molecule type" value="Genomic_DNA"/>
</dbReference>
<feature type="non-terminal residue" evidence="2">
    <location>
        <position position="1"/>
    </location>
</feature>
<feature type="transmembrane region" description="Helical" evidence="1">
    <location>
        <begin position="31"/>
        <end position="52"/>
    </location>
</feature>
<keyword evidence="1" id="KW-0812">Transmembrane</keyword>
<reference evidence="2" key="2">
    <citation type="submission" date="2020-02" db="EMBL/GenBank/DDBJ databases">
        <authorList>
            <consortium name="NCBI Pathogen Detection Project"/>
        </authorList>
    </citation>
    <scope>NUCLEOTIDE SEQUENCE</scope>
    <source>
        <strain evidence="2">MA.GW_S04648-06</strain>
    </source>
</reference>
<name>A0A748VDD8_SALER</name>
<reference evidence="2" key="1">
    <citation type="journal article" date="2018" name="Genome Biol.">
        <title>SKESA: strategic k-mer extension for scrupulous assemblies.</title>
        <authorList>
            <person name="Souvorov A."/>
            <person name="Agarwala R."/>
            <person name="Lipman D.J."/>
        </authorList>
    </citation>
    <scope>NUCLEOTIDE SEQUENCE</scope>
    <source>
        <strain evidence="2">MA.GW_S04648-06</strain>
    </source>
</reference>